<accession>A0A0C3Q491</accession>
<name>A0A0C3Q491_9AGAM</name>
<dbReference type="OrthoDB" id="2444812at2759"/>
<sequence length="219" mass="24458">MPIICYLCEEDLEGKYYLECTKCMSFNGDPFVYCLSCADERKAVVAHQANRGNDHLFKRVPPPGRRWLCDVCNSGLNGTTCYTCPTCPFDGGFDMCLNCSSPGSRYNSKPRHEHQMIAVLPDGLISQSHFSFVRPRYAGPACWCDSCGTEPVVGLVLSCVKCCNASSPCKKDGYDVCAKCADEDRGTYLHWRWSPKKEQHGTFRMLQGGIQLGVSYRSK</sequence>
<evidence type="ECO:0000313" key="1">
    <source>
        <dbReference type="EMBL" id="KIO17599.1"/>
    </source>
</evidence>
<gene>
    <name evidence="1" type="ORF">M407DRAFT_170198</name>
</gene>
<dbReference type="SUPFAM" id="SSF57850">
    <property type="entry name" value="RING/U-box"/>
    <property type="match status" value="1"/>
</dbReference>
<protein>
    <recommendedName>
        <fullName evidence="3">ZZ-type domain-containing protein</fullName>
    </recommendedName>
</protein>
<dbReference type="Proteomes" id="UP000054248">
    <property type="component" value="Unassembled WGS sequence"/>
</dbReference>
<keyword evidence="2" id="KW-1185">Reference proteome</keyword>
<evidence type="ECO:0000313" key="2">
    <source>
        <dbReference type="Proteomes" id="UP000054248"/>
    </source>
</evidence>
<dbReference type="AlphaFoldDB" id="A0A0C3Q491"/>
<reference evidence="2" key="2">
    <citation type="submission" date="2015-01" db="EMBL/GenBank/DDBJ databases">
        <title>Evolutionary Origins and Diversification of the Mycorrhizal Mutualists.</title>
        <authorList>
            <consortium name="DOE Joint Genome Institute"/>
            <consortium name="Mycorrhizal Genomics Consortium"/>
            <person name="Kohler A."/>
            <person name="Kuo A."/>
            <person name="Nagy L.G."/>
            <person name="Floudas D."/>
            <person name="Copeland A."/>
            <person name="Barry K.W."/>
            <person name="Cichocki N."/>
            <person name="Veneault-Fourrey C."/>
            <person name="LaButti K."/>
            <person name="Lindquist E.A."/>
            <person name="Lipzen A."/>
            <person name="Lundell T."/>
            <person name="Morin E."/>
            <person name="Murat C."/>
            <person name="Riley R."/>
            <person name="Ohm R."/>
            <person name="Sun H."/>
            <person name="Tunlid A."/>
            <person name="Henrissat B."/>
            <person name="Grigoriev I.V."/>
            <person name="Hibbett D.S."/>
            <person name="Martin F."/>
        </authorList>
    </citation>
    <scope>NUCLEOTIDE SEQUENCE [LARGE SCALE GENOMIC DNA]</scope>
    <source>
        <strain evidence="2">MUT 4182</strain>
    </source>
</reference>
<dbReference type="EMBL" id="KN823364">
    <property type="protein sequence ID" value="KIO17599.1"/>
    <property type="molecule type" value="Genomic_DNA"/>
</dbReference>
<organism evidence="1 2">
    <name type="scientific">Tulasnella calospora MUT 4182</name>
    <dbReference type="NCBI Taxonomy" id="1051891"/>
    <lineage>
        <taxon>Eukaryota</taxon>
        <taxon>Fungi</taxon>
        <taxon>Dikarya</taxon>
        <taxon>Basidiomycota</taxon>
        <taxon>Agaricomycotina</taxon>
        <taxon>Agaricomycetes</taxon>
        <taxon>Cantharellales</taxon>
        <taxon>Tulasnellaceae</taxon>
        <taxon>Tulasnella</taxon>
    </lineage>
</organism>
<dbReference type="HOGENOM" id="CLU_1283708_0_0_1"/>
<evidence type="ECO:0008006" key="3">
    <source>
        <dbReference type="Google" id="ProtNLM"/>
    </source>
</evidence>
<reference evidence="1 2" key="1">
    <citation type="submission" date="2014-04" db="EMBL/GenBank/DDBJ databases">
        <authorList>
            <consortium name="DOE Joint Genome Institute"/>
            <person name="Kuo A."/>
            <person name="Girlanda M."/>
            <person name="Perotto S."/>
            <person name="Kohler A."/>
            <person name="Nagy L.G."/>
            <person name="Floudas D."/>
            <person name="Copeland A."/>
            <person name="Barry K.W."/>
            <person name="Cichocki N."/>
            <person name="Veneault-Fourrey C."/>
            <person name="LaButti K."/>
            <person name="Lindquist E.A."/>
            <person name="Lipzen A."/>
            <person name="Lundell T."/>
            <person name="Morin E."/>
            <person name="Murat C."/>
            <person name="Sun H."/>
            <person name="Tunlid A."/>
            <person name="Henrissat B."/>
            <person name="Grigoriev I.V."/>
            <person name="Hibbett D.S."/>
            <person name="Martin F."/>
            <person name="Nordberg H.P."/>
            <person name="Cantor M.N."/>
            <person name="Hua S.X."/>
        </authorList>
    </citation>
    <scope>NUCLEOTIDE SEQUENCE [LARGE SCALE GENOMIC DNA]</scope>
    <source>
        <strain evidence="1 2">MUT 4182</strain>
    </source>
</reference>
<proteinExistence type="predicted"/>